<dbReference type="EMBL" id="VCEI01000031">
    <property type="protein sequence ID" value="TLU89014.1"/>
    <property type="molecule type" value="Genomic_DNA"/>
</dbReference>
<comment type="caution">
    <text evidence="2">The sequence shown here is derived from an EMBL/GenBank/DDBJ whole genome shotgun (WGS) entry which is preliminary data.</text>
</comment>
<reference evidence="2 3" key="1">
    <citation type="submission" date="2019-05" db="EMBL/GenBank/DDBJ databases">
        <authorList>
            <person name="Qu J.-H."/>
        </authorList>
    </citation>
    <scope>NUCLEOTIDE SEQUENCE [LARGE SCALE GENOMIC DNA]</scope>
    <source>
        <strain evidence="2 3">Z12</strain>
    </source>
</reference>
<keyword evidence="1" id="KW-1277">Toxin-antitoxin system</keyword>
<protein>
    <submittedName>
        <fullName evidence="2">Type II toxin-antitoxin system RelE/ParE family toxin</fullName>
    </submittedName>
</protein>
<dbReference type="PANTHER" id="PTHR38813:SF1">
    <property type="entry name" value="TOXIN RELE1-RELATED"/>
    <property type="match status" value="1"/>
</dbReference>
<dbReference type="RefSeq" id="WP_138283729.1">
    <property type="nucleotide sequence ID" value="NZ_BMGE01000004.1"/>
</dbReference>
<proteinExistence type="predicted"/>
<evidence type="ECO:0000313" key="2">
    <source>
        <dbReference type="EMBL" id="TLU89014.1"/>
    </source>
</evidence>
<dbReference type="OrthoDB" id="9805098at2"/>
<gene>
    <name evidence="2" type="ORF">FEM55_23285</name>
</gene>
<keyword evidence="3" id="KW-1185">Reference proteome</keyword>
<dbReference type="AlphaFoldDB" id="A0A5R9K5T8"/>
<dbReference type="PANTHER" id="PTHR38813">
    <property type="match status" value="1"/>
</dbReference>
<dbReference type="InterPro" id="IPR007712">
    <property type="entry name" value="RelE/ParE_toxin"/>
</dbReference>
<name>A0A5R9K5T8_9BACT</name>
<organism evidence="2 3">
    <name type="scientific">Dyadobacter sediminis</name>
    <dbReference type="NCBI Taxonomy" id="1493691"/>
    <lineage>
        <taxon>Bacteria</taxon>
        <taxon>Pseudomonadati</taxon>
        <taxon>Bacteroidota</taxon>
        <taxon>Cytophagia</taxon>
        <taxon>Cytophagales</taxon>
        <taxon>Spirosomataceae</taxon>
        <taxon>Dyadobacter</taxon>
    </lineage>
</organism>
<evidence type="ECO:0000256" key="1">
    <source>
        <dbReference type="ARBA" id="ARBA00022649"/>
    </source>
</evidence>
<evidence type="ECO:0000313" key="3">
    <source>
        <dbReference type="Proteomes" id="UP000309788"/>
    </source>
</evidence>
<sequence>MNDRYEIIISASAQKEIRKLQKPEIKKIVKSIGFLSSNPRPAGCKKLIGTKNTYRIRVGDYRVLYLIEDKLRIVEIAGIKHHREAYE</sequence>
<dbReference type="Pfam" id="PF05016">
    <property type="entry name" value="ParE_toxin"/>
    <property type="match status" value="1"/>
</dbReference>
<dbReference type="SUPFAM" id="SSF143011">
    <property type="entry name" value="RelE-like"/>
    <property type="match status" value="1"/>
</dbReference>
<dbReference type="InterPro" id="IPR052747">
    <property type="entry name" value="TA_system_RelE_toxin"/>
</dbReference>
<dbReference type="Proteomes" id="UP000309788">
    <property type="component" value="Unassembled WGS sequence"/>
</dbReference>
<accession>A0A5R9K5T8</accession>
<dbReference type="Gene3D" id="3.30.2310.20">
    <property type="entry name" value="RelE-like"/>
    <property type="match status" value="1"/>
</dbReference>
<dbReference type="InterPro" id="IPR035093">
    <property type="entry name" value="RelE/ParE_toxin_dom_sf"/>
</dbReference>